<accession>A0A939FK54</accession>
<name>A0A939FK54_9ACTN</name>
<dbReference type="AlphaFoldDB" id="A0A939FK54"/>
<evidence type="ECO:0000256" key="1">
    <source>
        <dbReference type="SAM" id="MobiDB-lite"/>
    </source>
</evidence>
<dbReference type="RefSeq" id="WP_179198795.1">
    <property type="nucleotide sequence ID" value="NZ_JAFMOF010000002.1"/>
</dbReference>
<feature type="region of interest" description="Disordered" evidence="1">
    <location>
        <begin position="1"/>
        <end position="53"/>
    </location>
</feature>
<reference evidence="2" key="1">
    <citation type="submission" date="2021-03" db="EMBL/GenBank/DDBJ databases">
        <title>Streptomyces strains.</title>
        <authorList>
            <person name="Lund M.B."/>
            <person name="Toerring T."/>
        </authorList>
    </citation>
    <scope>NUCLEOTIDE SEQUENCE</scope>
    <source>
        <strain evidence="2">JCM 4242</strain>
    </source>
</reference>
<dbReference type="Proteomes" id="UP000664781">
    <property type="component" value="Unassembled WGS sequence"/>
</dbReference>
<organism evidence="2 3">
    <name type="scientific">Streptomyces triculaminicus</name>
    <dbReference type="NCBI Taxonomy" id="2816232"/>
    <lineage>
        <taxon>Bacteria</taxon>
        <taxon>Bacillati</taxon>
        <taxon>Actinomycetota</taxon>
        <taxon>Actinomycetes</taxon>
        <taxon>Kitasatosporales</taxon>
        <taxon>Streptomycetaceae</taxon>
        <taxon>Streptomyces</taxon>
    </lineage>
</organism>
<evidence type="ECO:0000313" key="3">
    <source>
        <dbReference type="Proteomes" id="UP000664781"/>
    </source>
</evidence>
<evidence type="ECO:0000313" key="2">
    <source>
        <dbReference type="EMBL" id="MBO0653626.1"/>
    </source>
</evidence>
<feature type="compositionally biased region" description="Low complexity" evidence="1">
    <location>
        <begin position="18"/>
        <end position="29"/>
    </location>
</feature>
<proteinExistence type="predicted"/>
<dbReference type="EMBL" id="JAFMOF010000002">
    <property type="protein sequence ID" value="MBO0653626.1"/>
    <property type="molecule type" value="Genomic_DNA"/>
</dbReference>
<comment type="caution">
    <text evidence="2">The sequence shown here is derived from an EMBL/GenBank/DDBJ whole genome shotgun (WGS) entry which is preliminary data.</text>
</comment>
<sequence>MDDPEMTEERVQDATGTAAERPARSAADPARARHEPLTPDEDDPEPHIVRGVD</sequence>
<protein>
    <submittedName>
        <fullName evidence="2">Uncharacterized protein</fullName>
    </submittedName>
</protein>
<keyword evidence="3" id="KW-1185">Reference proteome</keyword>
<gene>
    <name evidence="2" type="ORF">J1792_12775</name>
</gene>